<feature type="transmembrane region" description="Helical" evidence="7">
    <location>
        <begin position="182"/>
        <end position="200"/>
    </location>
</feature>
<keyword evidence="6 7" id="KW-0472">Membrane</keyword>
<evidence type="ECO:0000256" key="7">
    <source>
        <dbReference type="SAM" id="Phobius"/>
    </source>
</evidence>
<dbReference type="InterPro" id="IPR050291">
    <property type="entry name" value="CDF_Transporter"/>
</dbReference>
<accession>A0A368N1N3</accession>
<feature type="domain" description="Cation efflux protein cytoplasmic" evidence="9">
    <location>
        <begin position="219"/>
        <end position="290"/>
    </location>
</feature>
<dbReference type="GO" id="GO:0015086">
    <property type="term" value="F:cadmium ion transmembrane transporter activity"/>
    <property type="evidence" value="ECO:0007669"/>
    <property type="project" value="TreeGrafter"/>
</dbReference>
<dbReference type="InterPro" id="IPR058533">
    <property type="entry name" value="Cation_efflux_TM"/>
</dbReference>
<dbReference type="InterPro" id="IPR002524">
    <property type="entry name" value="Cation_efflux"/>
</dbReference>
<gene>
    <name evidence="10" type="ORF">DQ356_03435</name>
</gene>
<sequence length="332" mass="37749">MEINKTDHRKFSLQRNIAVAGFFLFIAKLYAWHITGSDAVFSDAMESIVNIIAAFMGLYSLYLAAKPKDTDHPYGHGKVEFITSGVEGALIIFAGIMIIIESTDSLLHGNTLKELNWGILIISLTAAVNYFLGYISYKKGVKENSLVLQSSGKHLQSDTLTTGGVVLSLILVNYTGLFWLDAVVAIVFGGYIIFVGYKIIRKSLKGIMDEADLRMVSDIAELLNKKRKREWIDVHNLKIQQYGSRLHIDGHITLPWYFELREAHSEMEEMIKCIAKNTDRPVEFNFHMDDCKPFSCEICQLFECQVRQRPFVKKVEWTVENIAQQDKHTVND</sequence>
<feature type="domain" description="Cation efflux protein transmembrane" evidence="8">
    <location>
        <begin position="19"/>
        <end position="208"/>
    </location>
</feature>
<dbReference type="SUPFAM" id="SSF160240">
    <property type="entry name" value="Cation efflux protein cytoplasmic domain-like"/>
    <property type="match status" value="1"/>
</dbReference>
<evidence type="ECO:0000313" key="10">
    <source>
        <dbReference type="EMBL" id="RCU44080.1"/>
    </source>
</evidence>
<evidence type="ECO:0000256" key="2">
    <source>
        <dbReference type="ARBA" id="ARBA00008114"/>
    </source>
</evidence>
<dbReference type="Proteomes" id="UP000252172">
    <property type="component" value="Unassembled WGS sequence"/>
</dbReference>
<dbReference type="GO" id="GO:0006882">
    <property type="term" value="P:intracellular zinc ion homeostasis"/>
    <property type="evidence" value="ECO:0007669"/>
    <property type="project" value="TreeGrafter"/>
</dbReference>
<evidence type="ECO:0000259" key="8">
    <source>
        <dbReference type="Pfam" id="PF01545"/>
    </source>
</evidence>
<dbReference type="PANTHER" id="PTHR43840:SF15">
    <property type="entry name" value="MITOCHONDRIAL METAL TRANSPORTER 1-RELATED"/>
    <property type="match status" value="1"/>
</dbReference>
<keyword evidence="3" id="KW-0813">Transport</keyword>
<dbReference type="NCBIfam" id="TIGR01297">
    <property type="entry name" value="CDF"/>
    <property type="match status" value="1"/>
</dbReference>
<keyword evidence="5 7" id="KW-1133">Transmembrane helix</keyword>
<dbReference type="EMBL" id="QPIE01000002">
    <property type="protein sequence ID" value="RCU44080.1"/>
    <property type="molecule type" value="Genomic_DNA"/>
</dbReference>
<evidence type="ECO:0000256" key="4">
    <source>
        <dbReference type="ARBA" id="ARBA00022692"/>
    </source>
</evidence>
<keyword evidence="4 7" id="KW-0812">Transmembrane</keyword>
<dbReference type="InterPro" id="IPR027469">
    <property type="entry name" value="Cation_efflux_TMD_sf"/>
</dbReference>
<evidence type="ECO:0000256" key="3">
    <source>
        <dbReference type="ARBA" id="ARBA00022448"/>
    </source>
</evidence>
<dbReference type="GO" id="GO:0015093">
    <property type="term" value="F:ferrous iron transmembrane transporter activity"/>
    <property type="evidence" value="ECO:0007669"/>
    <property type="project" value="TreeGrafter"/>
</dbReference>
<dbReference type="OrthoDB" id="9806522at2"/>
<dbReference type="AlphaFoldDB" id="A0A368N1N3"/>
<reference evidence="10 11" key="1">
    <citation type="submission" date="2018-07" db="EMBL/GenBank/DDBJ databases">
        <title>Chryseobacterium lacus sp. nov., isolated from lake water.</title>
        <authorList>
            <person name="Li C.-M."/>
        </authorList>
    </citation>
    <scope>NUCLEOTIDE SEQUENCE [LARGE SCALE GENOMIC DNA]</scope>
    <source>
        <strain evidence="10 11">YLOS41</strain>
    </source>
</reference>
<dbReference type="Gene3D" id="3.30.70.1350">
    <property type="entry name" value="Cation efflux protein, cytoplasmic domain"/>
    <property type="match status" value="1"/>
</dbReference>
<feature type="transmembrane region" description="Helical" evidence="7">
    <location>
        <begin position="16"/>
        <end position="35"/>
    </location>
</feature>
<comment type="caution">
    <text evidence="10">The sequence shown here is derived from an EMBL/GenBank/DDBJ whole genome shotgun (WGS) entry which is preliminary data.</text>
</comment>
<proteinExistence type="inferred from homology"/>
<dbReference type="SUPFAM" id="SSF161111">
    <property type="entry name" value="Cation efflux protein transmembrane domain-like"/>
    <property type="match status" value="1"/>
</dbReference>
<comment type="similarity">
    <text evidence="2">Belongs to the cation diffusion facilitator (CDF) transporter (TC 2.A.4) family.</text>
</comment>
<dbReference type="PANTHER" id="PTHR43840">
    <property type="entry name" value="MITOCHONDRIAL METAL TRANSPORTER 1-RELATED"/>
    <property type="match status" value="1"/>
</dbReference>
<organism evidence="10 11">
    <name type="scientific">Chryseobacterium lacus</name>
    <dbReference type="NCBI Taxonomy" id="2058346"/>
    <lineage>
        <taxon>Bacteria</taxon>
        <taxon>Pseudomonadati</taxon>
        <taxon>Bacteroidota</taxon>
        <taxon>Flavobacteriia</taxon>
        <taxon>Flavobacteriales</taxon>
        <taxon>Weeksellaceae</taxon>
        <taxon>Chryseobacterium group</taxon>
        <taxon>Chryseobacterium</taxon>
    </lineage>
</organism>
<evidence type="ECO:0000313" key="11">
    <source>
        <dbReference type="Proteomes" id="UP000252172"/>
    </source>
</evidence>
<protein>
    <submittedName>
        <fullName evidence="10">Cation transporter</fullName>
    </submittedName>
</protein>
<dbReference type="Pfam" id="PF16916">
    <property type="entry name" value="ZT_dimer"/>
    <property type="match status" value="1"/>
</dbReference>
<comment type="subcellular location">
    <subcellularLocation>
        <location evidence="1">Membrane</location>
        <topology evidence="1">Multi-pass membrane protein</topology>
    </subcellularLocation>
</comment>
<dbReference type="Gene3D" id="1.20.1510.10">
    <property type="entry name" value="Cation efflux protein transmembrane domain"/>
    <property type="match status" value="1"/>
</dbReference>
<evidence type="ECO:0000256" key="6">
    <source>
        <dbReference type="ARBA" id="ARBA00023136"/>
    </source>
</evidence>
<evidence type="ECO:0000256" key="5">
    <source>
        <dbReference type="ARBA" id="ARBA00022989"/>
    </source>
</evidence>
<dbReference type="Pfam" id="PF01545">
    <property type="entry name" value="Cation_efflux"/>
    <property type="match status" value="1"/>
</dbReference>
<dbReference type="RefSeq" id="WP_114303059.1">
    <property type="nucleotide sequence ID" value="NZ_QPIE01000002.1"/>
</dbReference>
<dbReference type="InterPro" id="IPR036837">
    <property type="entry name" value="Cation_efflux_CTD_sf"/>
</dbReference>
<name>A0A368N1N3_9FLAO</name>
<evidence type="ECO:0000259" key="9">
    <source>
        <dbReference type="Pfam" id="PF16916"/>
    </source>
</evidence>
<dbReference type="GO" id="GO:0005886">
    <property type="term" value="C:plasma membrane"/>
    <property type="evidence" value="ECO:0007669"/>
    <property type="project" value="TreeGrafter"/>
</dbReference>
<keyword evidence="11" id="KW-1185">Reference proteome</keyword>
<dbReference type="InterPro" id="IPR027470">
    <property type="entry name" value="Cation_efflux_CTD"/>
</dbReference>
<feature type="transmembrane region" description="Helical" evidence="7">
    <location>
        <begin position="47"/>
        <end position="65"/>
    </location>
</feature>
<feature type="transmembrane region" description="Helical" evidence="7">
    <location>
        <begin position="77"/>
        <end position="100"/>
    </location>
</feature>
<dbReference type="GO" id="GO:0015341">
    <property type="term" value="F:zinc efflux antiporter activity"/>
    <property type="evidence" value="ECO:0007669"/>
    <property type="project" value="TreeGrafter"/>
</dbReference>
<evidence type="ECO:0000256" key="1">
    <source>
        <dbReference type="ARBA" id="ARBA00004141"/>
    </source>
</evidence>
<feature type="transmembrane region" description="Helical" evidence="7">
    <location>
        <begin position="115"/>
        <end position="137"/>
    </location>
</feature>